<gene>
    <name evidence="1" type="ORF">A0V01_05640</name>
</gene>
<dbReference type="RefSeq" id="WP_062706076.1">
    <property type="nucleotide sequence ID" value="NZ_CP014812.1"/>
</dbReference>
<dbReference type="Pfam" id="PF02414">
    <property type="entry name" value="Borrelia_orfA"/>
    <property type="match status" value="1"/>
</dbReference>
<dbReference type="InterPro" id="IPR003459">
    <property type="entry name" value="Borrelia_plasmid_OrfA"/>
</dbReference>
<organism evidence="1 2">
    <name type="scientific">Borrelia hermsii</name>
    <dbReference type="NCBI Taxonomy" id="140"/>
    <lineage>
        <taxon>Bacteria</taxon>
        <taxon>Pseudomonadati</taxon>
        <taxon>Spirochaetota</taxon>
        <taxon>Spirochaetia</taxon>
        <taxon>Spirochaetales</taxon>
        <taxon>Borreliaceae</taxon>
        <taxon>Borrelia</taxon>
    </lineage>
</organism>
<evidence type="ECO:0000313" key="1">
    <source>
        <dbReference type="EMBL" id="AMR76086.1"/>
    </source>
</evidence>
<sequence length="367" mass="44424">MKGTKKPTNKHQHKLIVLISTLNYMNLKFKKYTQSNILYYFNNNMKKNGQKPAKLKTLQSYLYKLDKELKVTINYHRHLGVNMGTEIHYELKYSKKECYRIINKLFREKKEERHKKRFNAYLEKTCIKNRNVEKWECYNNRSNKKEDRNKKSIERLQAKKYAKKCNFKSNAFYSILNLQIEKDTMIEVFKVLKRTENFLEKSIYRRLNGIKLIRSKLKSKQQKLSKILDETKISLRNEGYDSKQLEAQIKNVYEQYKHKPHFIIENNKYVDLKKIIEKLKKSVEHIKATTKKYDKDIKNNIFSILLDQLKHKVDTSVLVPTLKGYLGRQDKLEYNKVFDNHYYYDFLELVKDNKDYLKSREFEKITS</sequence>
<accession>A0AAN0X7C6</accession>
<proteinExistence type="predicted"/>
<dbReference type="AlphaFoldDB" id="A0AAN0X7C6"/>
<name>A0AAN0X7C6_BORHE</name>
<evidence type="ECO:0000313" key="2">
    <source>
        <dbReference type="Proteomes" id="UP000075229"/>
    </source>
</evidence>
<reference evidence="1 2" key="1">
    <citation type="submission" date="2016-03" db="EMBL/GenBank/DDBJ databases">
        <title>Borrelia hermsii Genome sequencing and assembly.</title>
        <authorList>
            <person name="Bontemps-Gallo S."/>
            <person name="Stewart S."/>
        </authorList>
    </citation>
    <scope>NUCLEOTIDE SEQUENCE [LARGE SCALE GENOMIC DNA]</scope>
    <source>
        <strain evidence="1 2">DAH-2E7</strain>
        <plasmid evidence="2">lp32-1 sequence</plasmid>
    </source>
</reference>
<geneLocation type="plasmid" evidence="2">
    <name>lp32-1 sequence</name>
</geneLocation>
<dbReference type="Proteomes" id="UP000075229">
    <property type="component" value="Plasmid Unnamed"/>
</dbReference>
<keyword evidence="1" id="KW-0614">Plasmid</keyword>
<protein>
    <recommendedName>
        <fullName evidence="3">Peptide transporter</fullName>
    </recommendedName>
</protein>
<evidence type="ECO:0008006" key="3">
    <source>
        <dbReference type="Google" id="ProtNLM"/>
    </source>
</evidence>
<dbReference type="EMBL" id="CP014812">
    <property type="protein sequence ID" value="AMR76086.1"/>
    <property type="molecule type" value="Genomic_DNA"/>
</dbReference>